<name>A0A8S5R8L3_9VIRU</name>
<proteinExistence type="predicted"/>
<organism evidence="1">
    <name type="scientific">virus sp. ctpeS3</name>
    <dbReference type="NCBI Taxonomy" id="2826815"/>
    <lineage>
        <taxon>Viruses</taxon>
    </lineage>
</organism>
<reference evidence="1" key="1">
    <citation type="journal article" date="2021" name="Proc. Natl. Acad. Sci. U.S.A.">
        <title>A Catalog of Tens of Thousands of Viruses from Human Metagenomes Reveals Hidden Associations with Chronic Diseases.</title>
        <authorList>
            <person name="Tisza M.J."/>
            <person name="Buck C.B."/>
        </authorList>
    </citation>
    <scope>NUCLEOTIDE SEQUENCE</scope>
    <source>
        <strain evidence="1">CtpeS3</strain>
    </source>
</reference>
<protein>
    <submittedName>
        <fullName evidence="1">Uncharacterized protein</fullName>
    </submittedName>
</protein>
<evidence type="ECO:0000313" key="1">
    <source>
        <dbReference type="EMBL" id="DAE27728.1"/>
    </source>
</evidence>
<sequence>MFSCWYDILIIHVILASLKIAPTICECYF</sequence>
<dbReference type="EMBL" id="BK015845">
    <property type="protein sequence ID" value="DAE27728.1"/>
    <property type="molecule type" value="Genomic_DNA"/>
</dbReference>
<accession>A0A8S5R8L3</accession>